<dbReference type="PANTHER" id="PTHR42760:SF133">
    <property type="entry name" value="3-OXOACYL-[ACYL-CARRIER-PROTEIN] REDUCTASE"/>
    <property type="match status" value="1"/>
</dbReference>
<name>A0A1H4WD13_9NOCA</name>
<dbReference type="InterPro" id="IPR036291">
    <property type="entry name" value="NAD(P)-bd_dom_sf"/>
</dbReference>
<keyword evidence="5" id="KW-1185">Reference proteome</keyword>
<gene>
    <name evidence="4" type="ORF">SAMN04490239_5944</name>
</gene>
<dbReference type="Proteomes" id="UP000183561">
    <property type="component" value="Unassembled WGS sequence"/>
</dbReference>
<keyword evidence="2" id="KW-0560">Oxidoreductase</keyword>
<dbReference type="SUPFAM" id="SSF51735">
    <property type="entry name" value="NAD(P)-binding Rossmann-fold domains"/>
    <property type="match status" value="1"/>
</dbReference>
<dbReference type="Gene3D" id="3.40.50.720">
    <property type="entry name" value="NAD(P)-binding Rossmann-like Domain"/>
    <property type="match status" value="1"/>
</dbReference>
<dbReference type="EMBL" id="FNSV01000005">
    <property type="protein sequence ID" value="SEC91135.1"/>
    <property type="molecule type" value="Genomic_DNA"/>
</dbReference>
<accession>A0A1H4WD13</accession>
<reference evidence="5" key="1">
    <citation type="submission" date="2016-10" db="EMBL/GenBank/DDBJ databases">
        <authorList>
            <person name="Varghese N."/>
            <person name="Submissions S."/>
        </authorList>
    </citation>
    <scope>NUCLEOTIDE SEQUENCE [LARGE SCALE GENOMIC DNA]</scope>
    <source>
        <strain evidence="5">DSM 44498</strain>
    </source>
</reference>
<protein>
    <submittedName>
        <fullName evidence="4">NAD(P)-dependent dehydrogenase, short-chain alcohol dehydrogenase family</fullName>
    </submittedName>
</protein>
<evidence type="ECO:0000256" key="2">
    <source>
        <dbReference type="ARBA" id="ARBA00023002"/>
    </source>
</evidence>
<evidence type="ECO:0000313" key="5">
    <source>
        <dbReference type="Proteomes" id="UP000183561"/>
    </source>
</evidence>
<dbReference type="PANTHER" id="PTHR42760">
    <property type="entry name" value="SHORT-CHAIN DEHYDROGENASES/REDUCTASES FAMILY MEMBER"/>
    <property type="match status" value="1"/>
</dbReference>
<dbReference type="InterPro" id="IPR057326">
    <property type="entry name" value="KR_dom"/>
</dbReference>
<dbReference type="SMART" id="SM00822">
    <property type="entry name" value="PKS_KR"/>
    <property type="match status" value="1"/>
</dbReference>
<dbReference type="RefSeq" id="WP_167372191.1">
    <property type="nucleotide sequence ID" value="NZ_FNSV01000005.1"/>
</dbReference>
<dbReference type="FunFam" id="3.40.50.720:FF:000084">
    <property type="entry name" value="Short-chain dehydrogenase reductase"/>
    <property type="match status" value="1"/>
</dbReference>
<dbReference type="PRINTS" id="PR00081">
    <property type="entry name" value="GDHRDH"/>
</dbReference>
<dbReference type="GO" id="GO:0006633">
    <property type="term" value="P:fatty acid biosynthetic process"/>
    <property type="evidence" value="ECO:0007669"/>
    <property type="project" value="TreeGrafter"/>
</dbReference>
<sequence length="258" mass="26855">MTVNNSEAGVDRRVIITGGTKGIGYACAKLFARRGYRVLICSRNAAQANAVAAELSQHSGQVAGMAADLADPDVGNSIVDRCLDLFGGVDYLVNNAGIYESIAMVDMTAQGWDATLHNNLRGAALTSAAAARAMRSTGGGSIVNIASVNGLAAEANFAPYNASKAGLISLTQTSAIEWADENIRVNCVAPGCIRTPMVDPLVADLSDEVIARYVPMRRLGTPSEIASVVAFLVSDDASYITGQTITVDGGTLTRQPML</sequence>
<dbReference type="GO" id="GO:0048038">
    <property type="term" value="F:quinone binding"/>
    <property type="evidence" value="ECO:0007669"/>
    <property type="project" value="TreeGrafter"/>
</dbReference>
<feature type="domain" description="Ketoreductase" evidence="3">
    <location>
        <begin position="12"/>
        <end position="181"/>
    </location>
</feature>
<dbReference type="GO" id="GO:0016616">
    <property type="term" value="F:oxidoreductase activity, acting on the CH-OH group of donors, NAD or NADP as acceptor"/>
    <property type="evidence" value="ECO:0007669"/>
    <property type="project" value="TreeGrafter"/>
</dbReference>
<organism evidence="4 5">
    <name type="scientific">Rhodococcus koreensis</name>
    <dbReference type="NCBI Taxonomy" id="99653"/>
    <lineage>
        <taxon>Bacteria</taxon>
        <taxon>Bacillati</taxon>
        <taxon>Actinomycetota</taxon>
        <taxon>Actinomycetes</taxon>
        <taxon>Mycobacteriales</taxon>
        <taxon>Nocardiaceae</taxon>
        <taxon>Rhodococcus</taxon>
    </lineage>
</organism>
<proteinExistence type="inferred from homology"/>
<evidence type="ECO:0000313" key="4">
    <source>
        <dbReference type="EMBL" id="SEC91135.1"/>
    </source>
</evidence>
<dbReference type="CDD" id="cd05233">
    <property type="entry name" value="SDR_c"/>
    <property type="match status" value="1"/>
</dbReference>
<dbReference type="Pfam" id="PF13561">
    <property type="entry name" value="adh_short_C2"/>
    <property type="match status" value="1"/>
</dbReference>
<dbReference type="NCBIfam" id="NF005559">
    <property type="entry name" value="PRK07231.1"/>
    <property type="match status" value="1"/>
</dbReference>
<evidence type="ECO:0000259" key="3">
    <source>
        <dbReference type="SMART" id="SM00822"/>
    </source>
</evidence>
<dbReference type="InterPro" id="IPR002347">
    <property type="entry name" value="SDR_fam"/>
</dbReference>
<evidence type="ECO:0000256" key="1">
    <source>
        <dbReference type="ARBA" id="ARBA00006484"/>
    </source>
</evidence>
<dbReference type="AlphaFoldDB" id="A0A1H4WD13"/>
<dbReference type="PRINTS" id="PR00080">
    <property type="entry name" value="SDRFAMILY"/>
</dbReference>
<comment type="similarity">
    <text evidence="1">Belongs to the short-chain dehydrogenases/reductases (SDR) family.</text>
</comment>